<protein>
    <submittedName>
        <fullName evidence="1">Uncharacterized protein</fullName>
    </submittedName>
</protein>
<accession>A0ACB7II09</accession>
<organism evidence="1 2">
    <name type="scientific">Pleurotus cornucopiae</name>
    <name type="common">Cornucopia mushroom</name>
    <dbReference type="NCBI Taxonomy" id="5321"/>
    <lineage>
        <taxon>Eukaryota</taxon>
        <taxon>Fungi</taxon>
        <taxon>Dikarya</taxon>
        <taxon>Basidiomycota</taxon>
        <taxon>Agaricomycotina</taxon>
        <taxon>Agaricomycetes</taxon>
        <taxon>Agaricomycetidae</taxon>
        <taxon>Agaricales</taxon>
        <taxon>Pleurotineae</taxon>
        <taxon>Pleurotaceae</taxon>
        <taxon>Pleurotus</taxon>
    </lineage>
</organism>
<evidence type="ECO:0000313" key="1">
    <source>
        <dbReference type="EMBL" id="KAG9217775.1"/>
    </source>
</evidence>
<dbReference type="EMBL" id="WQMT02000011">
    <property type="protein sequence ID" value="KAG9217775.1"/>
    <property type="molecule type" value="Genomic_DNA"/>
</dbReference>
<gene>
    <name evidence="1" type="ORF">CCMSSC00406_0003536</name>
</gene>
<evidence type="ECO:0000313" key="2">
    <source>
        <dbReference type="Proteomes" id="UP000824881"/>
    </source>
</evidence>
<comment type="caution">
    <text evidence="1">The sequence shown here is derived from an EMBL/GenBank/DDBJ whole genome shotgun (WGS) entry which is preliminary data.</text>
</comment>
<sequence>MIQTRVDDRDGRIQYSQGWGKAGSKVEYLGTTTSTTTKGAQFTFSFYGTSIKVFGTLAGTTGSLAPVLPDTITSYTVDGGDPVLFSGKPGNDAQYNQQFFSSGDLSNSTHTIVGTCVNGGSPVYIDYLVVGAPTPESISSPPVSITWAHSQPATPTRLLATESSSLPTSIASPYTTPPVATIIGSIAGGFTLVVIAFALFLWYCRRKRMESIRHRRSFSLYSRGLYTPSQSLSKSDSNSLVSLPSDIIIYREGRRSLQSQPVSLSATSWYGDKLY</sequence>
<keyword evidence="2" id="KW-1185">Reference proteome</keyword>
<name>A0ACB7II09_PLECO</name>
<proteinExistence type="predicted"/>
<reference evidence="1 2" key="1">
    <citation type="journal article" date="2021" name="Appl. Environ. Microbiol.">
        <title>Genetic linkage and physical mapping for an oyster mushroom Pleurotus cornucopiae and QTL analysis for the trait cap color.</title>
        <authorList>
            <person name="Zhang Y."/>
            <person name="Gao W."/>
            <person name="Sonnenberg A."/>
            <person name="Chen Q."/>
            <person name="Zhang J."/>
            <person name="Huang C."/>
        </authorList>
    </citation>
    <scope>NUCLEOTIDE SEQUENCE [LARGE SCALE GENOMIC DNA]</scope>
    <source>
        <strain evidence="1">CCMSSC00406</strain>
    </source>
</reference>
<dbReference type="Proteomes" id="UP000824881">
    <property type="component" value="Unassembled WGS sequence"/>
</dbReference>